<reference evidence="1 2" key="1">
    <citation type="submission" date="2018-10" db="EMBL/GenBank/DDBJ databases">
        <title>Phylogenomics of Brevibacillus.</title>
        <authorList>
            <person name="Dunlap C."/>
        </authorList>
    </citation>
    <scope>NUCLEOTIDE SEQUENCE [LARGE SCALE GENOMIC DNA]</scope>
    <source>
        <strain evidence="1 2">DSM 100115</strain>
    </source>
</reference>
<organism evidence="1 2">
    <name type="scientific">Brevibacillus gelatini</name>
    <dbReference type="NCBI Taxonomy" id="1655277"/>
    <lineage>
        <taxon>Bacteria</taxon>
        <taxon>Bacillati</taxon>
        <taxon>Bacillota</taxon>
        <taxon>Bacilli</taxon>
        <taxon>Bacillales</taxon>
        <taxon>Paenibacillaceae</taxon>
        <taxon>Brevibacillus</taxon>
    </lineage>
</organism>
<sequence>MDDDILEEYLDRLVRIHFAPDMIGPGLPAYAEGKLYDYSPNGILIEEKDGSLDYIPFSAVRLVQIKPKASLWERLTGIG</sequence>
<protein>
    <submittedName>
        <fullName evidence="1">Uncharacterized protein</fullName>
    </submittedName>
</protein>
<comment type="caution">
    <text evidence="1">The sequence shown here is derived from an EMBL/GenBank/DDBJ whole genome shotgun (WGS) entry which is preliminary data.</text>
</comment>
<dbReference type="RefSeq" id="WP_122905753.1">
    <property type="nucleotide sequence ID" value="NZ_CP154342.1"/>
</dbReference>
<proteinExistence type="predicted"/>
<gene>
    <name evidence="1" type="ORF">EDM57_16345</name>
</gene>
<name>A0A3M8ATV9_9BACL</name>
<accession>A0A3M8ATV9</accession>
<dbReference type="Proteomes" id="UP000268829">
    <property type="component" value="Unassembled WGS sequence"/>
</dbReference>
<evidence type="ECO:0000313" key="2">
    <source>
        <dbReference type="Proteomes" id="UP000268829"/>
    </source>
</evidence>
<dbReference type="OrthoDB" id="2474269at2"/>
<dbReference type="EMBL" id="RHHS01000039">
    <property type="protein sequence ID" value="RNB54610.1"/>
    <property type="molecule type" value="Genomic_DNA"/>
</dbReference>
<dbReference type="AlphaFoldDB" id="A0A3M8ATV9"/>
<evidence type="ECO:0000313" key="1">
    <source>
        <dbReference type="EMBL" id="RNB54610.1"/>
    </source>
</evidence>
<keyword evidence="2" id="KW-1185">Reference proteome</keyword>